<evidence type="ECO:0000313" key="2">
    <source>
        <dbReference type="EMBL" id="ORY17195.1"/>
    </source>
</evidence>
<protein>
    <submittedName>
        <fullName evidence="2">Uncharacterized protein</fullName>
    </submittedName>
</protein>
<name>A0A1Y2A591_9FUNG</name>
<dbReference type="OrthoDB" id="10467720at2759"/>
<organism evidence="2 3">
    <name type="scientific">Neocallimastix californiae</name>
    <dbReference type="NCBI Taxonomy" id="1754190"/>
    <lineage>
        <taxon>Eukaryota</taxon>
        <taxon>Fungi</taxon>
        <taxon>Fungi incertae sedis</taxon>
        <taxon>Chytridiomycota</taxon>
        <taxon>Chytridiomycota incertae sedis</taxon>
        <taxon>Neocallimastigomycetes</taxon>
        <taxon>Neocallimastigales</taxon>
        <taxon>Neocallimastigaceae</taxon>
        <taxon>Neocallimastix</taxon>
    </lineage>
</organism>
<dbReference type="EMBL" id="MCOG01000328">
    <property type="protein sequence ID" value="ORY17195.1"/>
    <property type="molecule type" value="Genomic_DNA"/>
</dbReference>
<gene>
    <name evidence="2" type="ORF">LY90DRAFT_677355</name>
</gene>
<proteinExistence type="predicted"/>
<dbReference type="AlphaFoldDB" id="A0A1Y2A591"/>
<keyword evidence="1" id="KW-0732">Signal</keyword>
<comment type="caution">
    <text evidence="2">The sequence shown here is derived from an EMBL/GenBank/DDBJ whole genome shotgun (WGS) entry which is preliminary data.</text>
</comment>
<accession>A0A1Y2A591</accession>
<evidence type="ECO:0000256" key="1">
    <source>
        <dbReference type="SAM" id="SignalP"/>
    </source>
</evidence>
<dbReference type="Proteomes" id="UP000193920">
    <property type="component" value="Unassembled WGS sequence"/>
</dbReference>
<feature type="chain" id="PRO_5012011034" evidence="1">
    <location>
        <begin position="19"/>
        <end position="234"/>
    </location>
</feature>
<evidence type="ECO:0000313" key="3">
    <source>
        <dbReference type="Proteomes" id="UP000193920"/>
    </source>
</evidence>
<sequence length="234" mass="27116">MKFATNLLILLITSTTLSFNLNNIIIKEPKTSKEVNYEEESTTAIKQCEDGLEKYTDCLYGSNKFTTKNIEEVCNIFHSKKCRNFFKDQLNSVPICLTIPQEIQNNYKNLIAISQPSLNFFCQKNEKEKFCPMVKLELSNKNNISEKRLMNSVKETCNSKKCTEATLNLYTVLKDAIDHEEAILNEDSEAMKNNKIIMNVLQILQSDECKNKNNSKKNNKENFKKIIRNIKLYL</sequence>
<reference evidence="2 3" key="1">
    <citation type="submission" date="2016-08" db="EMBL/GenBank/DDBJ databases">
        <title>A Parts List for Fungal Cellulosomes Revealed by Comparative Genomics.</title>
        <authorList>
            <consortium name="DOE Joint Genome Institute"/>
            <person name="Haitjema C.H."/>
            <person name="Gilmore S.P."/>
            <person name="Henske J.K."/>
            <person name="Solomon K.V."/>
            <person name="De Groot R."/>
            <person name="Kuo A."/>
            <person name="Mondo S.J."/>
            <person name="Salamov A.A."/>
            <person name="Labutti K."/>
            <person name="Zhao Z."/>
            <person name="Chiniquy J."/>
            <person name="Barry K."/>
            <person name="Brewer H.M."/>
            <person name="Purvine S.O."/>
            <person name="Wright A.T."/>
            <person name="Boxma B."/>
            <person name="Van Alen T."/>
            <person name="Hackstein J.H."/>
            <person name="Baker S.E."/>
            <person name="Grigoriev I.V."/>
            <person name="O'Malley M.A."/>
        </authorList>
    </citation>
    <scope>NUCLEOTIDE SEQUENCE [LARGE SCALE GENOMIC DNA]</scope>
    <source>
        <strain evidence="2 3">G1</strain>
    </source>
</reference>
<feature type="signal peptide" evidence="1">
    <location>
        <begin position="1"/>
        <end position="18"/>
    </location>
</feature>
<keyword evidence="3" id="KW-1185">Reference proteome</keyword>